<feature type="transmembrane region" description="Helical" evidence="1">
    <location>
        <begin position="40"/>
        <end position="65"/>
    </location>
</feature>
<evidence type="ECO:0000256" key="1">
    <source>
        <dbReference type="SAM" id="Phobius"/>
    </source>
</evidence>
<protein>
    <submittedName>
        <fullName evidence="2">Uncharacterized protein</fullName>
    </submittedName>
</protein>
<keyword evidence="1" id="KW-1133">Transmembrane helix</keyword>
<comment type="caution">
    <text evidence="2">The sequence shown here is derived from an EMBL/GenBank/DDBJ whole genome shotgun (WGS) entry which is preliminary data.</text>
</comment>
<dbReference type="EMBL" id="RSCM01000001">
    <property type="protein sequence ID" value="RUS99744.1"/>
    <property type="molecule type" value="Genomic_DNA"/>
</dbReference>
<evidence type="ECO:0000313" key="3">
    <source>
        <dbReference type="Proteomes" id="UP000276103"/>
    </source>
</evidence>
<reference evidence="2 3" key="1">
    <citation type="journal article" date="2019" name="Genome Biol. Evol.">
        <title>Day and night: Metabolic profiles and evolutionary relationships of six axenic non-marine cyanobacteria.</title>
        <authorList>
            <person name="Will S.E."/>
            <person name="Henke P."/>
            <person name="Boedeker C."/>
            <person name="Huang S."/>
            <person name="Brinkmann H."/>
            <person name="Rohde M."/>
            <person name="Jarek M."/>
            <person name="Friedl T."/>
            <person name="Seufert S."/>
            <person name="Schumacher M."/>
            <person name="Overmann J."/>
            <person name="Neumann-Schaal M."/>
            <person name="Petersen J."/>
        </authorList>
    </citation>
    <scope>NUCLEOTIDE SEQUENCE [LARGE SCALE GENOMIC DNA]</scope>
    <source>
        <strain evidence="2 3">SAG 1403-4b</strain>
    </source>
</reference>
<keyword evidence="3" id="KW-1185">Reference proteome</keyword>
<keyword evidence="1" id="KW-0812">Transmembrane</keyword>
<sequence>MAVPERIGLKVPKAVRAAGAPARGLKSYWSASEVTRKVEVVALLLVTVPLLARLAAIVTITLVTVSPARGVYRLTVNNGKPFASPSNSVI</sequence>
<accession>A0A3S1AV77</accession>
<gene>
    <name evidence="2" type="ORF">DSM107003_03280</name>
</gene>
<name>A0A3S1AV77_ANAVA</name>
<keyword evidence="1" id="KW-0472">Membrane</keyword>
<evidence type="ECO:0000313" key="2">
    <source>
        <dbReference type="EMBL" id="RUS99744.1"/>
    </source>
</evidence>
<proteinExistence type="predicted"/>
<dbReference type="Proteomes" id="UP000276103">
    <property type="component" value="Unassembled WGS sequence"/>
</dbReference>
<dbReference type="AlphaFoldDB" id="A0A3S1AV77"/>
<organism evidence="2 3">
    <name type="scientific">Trichormus variabilis SAG 1403-4b</name>
    <dbReference type="NCBI Taxonomy" id="447716"/>
    <lineage>
        <taxon>Bacteria</taxon>
        <taxon>Bacillati</taxon>
        <taxon>Cyanobacteriota</taxon>
        <taxon>Cyanophyceae</taxon>
        <taxon>Nostocales</taxon>
        <taxon>Nostocaceae</taxon>
        <taxon>Trichormus</taxon>
    </lineage>
</organism>